<accession>A0A1L7AFQ0</accession>
<dbReference type="Proteomes" id="UP000185494">
    <property type="component" value="Chromosome 1"/>
</dbReference>
<dbReference type="STRING" id="257708.RGI145_11450"/>
<dbReference type="KEGG" id="rgi:RGI145_11450"/>
<sequence>MSADGILPPEELHAAIRRVVADYGAFVAREPMPGAHEDPKGFAAHHAAAKTALTHLEHLLKLARAGLATAPAGDDVQTLLTQARAEIAAEGEDDDGHDTGDEDA</sequence>
<dbReference type="AlphaFoldDB" id="A0A1L7AFQ0"/>
<dbReference type="RefSeq" id="WP_075798452.1">
    <property type="nucleotide sequence ID" value="NZ_CP015583.1"/>
</dbReference>
<organism evidence="1 2">
    <name type="scientific">Roseomonas gilardii</name>
    <dbReference type="NCBI Taxonomy" id="257708"/>
    <lineage>
        <taxon>Bacteria</taxon>
        <taxon>Pseudomonadati</taxon>
        <taxon>Pseudomonadota</taxon>
        <taxon>Alphaproteobacteria</taxon>
        <taxon>Acetobacterales</taxon>
        <taxon>Roseomonadaceae</taxon>
        <taxon>Roseomonas</taxon>
    </lineage>
</organism>
<evidence type="ECO:0000313" key="2">
    <source>
        <dbReference type="Proteomes" id="UP000185494"/>
    </source>
</evidence>
<name>A0A1L7AFQ0_9PROT</name>
<protein>
    <submittedName>
        <fullName evidence="1">Uncharacterized protein</fullName>
    </submittedName>
</protein>
<evidence type="ECO:0000313" key="1">
    <source>
        <dbReference type="EMBL" id="APT57627.1"/>
    </source>
</evidence>
<dbReference type="EMBL" id="CP015583">
    <property type="protein sequence ID" value="APT57627.1"/>
    <property type="molecule type" value="Genomic_DNA"/>
</dbReference>
<proteinExistence type="predicted"/>
<gene>
    <name evidence="1" type="ORF">RGI145_11450</name>
</gene>
<reference evidence="1 2" key="1">
    <citation type="submission" date="2016-05" db="EMBL/GenBank/DDBJ databases">
        <title>Complete Genome and Methylome Analysis of Psychrotrophic Bacterial Isolates from Antarctic Lake Untersee.</title>
        <authorList>
            <person name="Fomenkov A."/>
            <person name="Akimov V.N."/>
            <person name="Vasilyeva L.V."/>
            <person name="Andersen D."/>
            <person name="Vincze T."/>
            <person name="Roberts R.J."/>
        </authorList>
    </citation>
    <scope>NUCLEOTIDE SEQUENCE [LARGE SCALE GENOMIC DNA]</scope>
    <source>
        <strain evidence="1 2">U14-5</strain>
    </source>
</reference>